<keyword evidence="7" id="KW-0206">Cytoskeleton</keyword>
<accession>A0AA88HZP6</accession>
<keyword evidence="6" id="KW-0505">Motor protein</keyword>
<evidence type="ECO:0000256" key="1">
    <source>
        <dbReference type="ARBA" id="ARBA00004245"/>
    </source>
</evidence>
<comment type="subcellular location">
    <subcellularLocation>
        <location evidence="1">Cytoplasm</location>
        <location evidence="1">Cytoskeleton</location>
    </subcellularLocation>
</comment>
<dbReference type="GO" id="GO:0007018">
    <property type="term" value="P:microtubule-based movement"/>
    <property type="evidence" value="ECO:0007669"/>
    <property type="project" value="TreeGrafter"/>
</dbReference>
<dbReference type="InterPro" id="IPR038586">
    <property type="entry name" value="Tctex-1-like_sf"/>
</dbReference>
<evidence type="ECO:0000256" key="7">
    <source>
        <dbReference type="ARBA" id="ARBA00023212"/>
    </source>
</evidence>
<dbReference type="EMBL" id="JAVRJZ010000012">
    <property type="protein sequence ID" value="KAK2715367.1"/>
    <property type="molecule type" value="Genomic_DNA"/>
</dbReference>
<comment type="similarity">
    <text evidence="2">Belongs to the dynein light chain Tctex-type family.</text>
</comment>
<dbReference type="Proteomes" id="UP001187531">
    <property type="component" value="Unassembled WGS sequence"/>
</dbReference>
<dbReference type="EMBL" id="JAVRJZ010000012">
    <property type="protein sequence ID" value="KAK2715368.1"/>
    <property type="molecule type" value="Genomic_DNA"/>
</dbReference>
<dbReference type="PANTHER" id="PTHR21255:SF4">
    <property type="entry name" value="DYNEIN LIGHT CHAIN TCTEX-TYPE"/>
    <property type="match status" value="1"/>
</dbReference>
<dbReference type="Pfam" id="PF03645">
    <property type="entry name" value="Tctex-1"/>
    <property type="match status" value="1"/>
</dbReference>
<gene>
    <name evidence="8" type="ORF">QYM36_010099</name>
</gene>
<evidence type="ECO:0000256" key="3">
    <source>
        <dbReference type="ARBA" id="ARBA00022490"/>
    </source>
</evidence>
<keyword evidence="3" id="KW-0963">Cytoplasm</keyword>
<name>A0AA88HZP6_ARTSF</name>
<dbReference type="Gene3D" id="3.30.1140.40">
    <property type="entry name" value="Tctex-1"/>
    <property type="match status" value="1"/>
</dbReference>
<dbReference type="GO" id="GO:0005737">
    <property type="term" value="C:cytoplasm"/>
    <property type="evidence" value="ECO:0007669"/>
    <property type="project" value="TreeGrafter"/>
</dbReference>
<protein>
    <submittedName>
        <fullName evidence="8">Uncharacterized protein</fullName>
    </submittedName>
</protein>
<dbReference type="GO" id="GO:0045505">
    <property type="term" value="F:dynein intermediate chain binding"/>
    <property type="evidence" value="ECO:0007669"/>
    <property type="project" value="TreeGrafter"/>
</dbReference>
<sequence>MEPNAECPSLNSSLNISENQFVVDEVSAIIKEAIESTIGGNSYQHGKVSTWSTTIMDTILASLVKLHKPFKYVVSCVIMQKTGAGLQTAASCLWDNDTDGSSTLRWENKTMYCIVSVYGLAV</sequence>
<evidence type="ECO:0000256" key="2">
    <source>
        <dbReference type="ARBA" id="ARBA00005361"/>
    </source>
</evidence>
<organism evidence="8 9">
    <name type="scientific">Artemia franciscana</name>
    <name type="common">Brine shrimp</name>
    <name type="synonym">Artemia sanfranciscana</name>
    <dbReference type="NCBI Taxonomy" id="6661"/>
    <lineage>
        <taxon>Eukaryota</taxon>
        <taxon>Metazoa</taxon>
        <taxon>Ecdysozoa</taxon>
        <taxon>Arthropoda</taxon>
        <taxon>Crustacea</taxon>
        <taxon>Branchiopoda</taxon>
        <taxon>Anostraca</taxon>
        <taxon>Artemiidae</taxon>
        <taxon>Artemia</taxon>
    </lineage>
</organism>
<dbReference type="GO" id="GO:0005874">
    <property type="term" value="C:microtubule"/>
    <property type="evidence" value="ECO:0007669"/>
    <property type="project" value="UniProtKB-KW"/>
</dbReference>
<keyword evidence="4" id="KW-0493">Microtubule</keyword>
<keyword evidence="5" id="KW-0243">Dynein</keyword>
<dbReference type="EMBL" id="JAVRJZ010000012">
    <property type="protein sequence ID" value="KAK2715366.1"/>
    <property type="molecule type" value="Genomic_DNA"/>
</dbReference>
<evidence type="ECO:0000256" key="5">
    <source>
        <dbReference type="ARBA" id="ARBA00023017"/>
    </source>
</evidence>
<proteinExistence type="inferred from homology"/>
<dbReference type="InterPro" id="IPR005334">
    <property type="entry name" value="Tctex-1-like"/>
</dbReference>
<dbReference type="AlphaFoldDB" id="A0AA88HZP6"/>
<evidence type="ECO:0000313" key="9">
    <source>
        <dbReference type="Proteomes" id="UP001187531"/>
    </source>
</evidence>
<evidence type="ECO:0000256" key="6">
    <source>
        <dbReference type="ARBA" id="ARBA00023175"/>
    </source>
</evidence>
<dbReference type="PANTHER" id="PTHR21255">
    <property type="entry name" value="T-COMPLEX-ASSOCIATED-TESTIS-EXPRESSED 1/ DYNEIN LIGHT CHAIN"/>
    <property type="match status" value="1"/>
</dbReference>
<dbReference type="FunFam" id="3.30.1140.40:FF:000001">
    <property type="entry name" value="Dynein light chain Tctex-type 1"/>
    <property type="match status" value="1"/>
</dbReference>
<comment type="caution">
    <text evidence="8">The sequence shown here is derived from an EMBL/GenBank/DDBJ whole genome shotgun (WGS) entry which is preliminary data.</text>
</comment>
<reference evidence="8" key="1">
    <citation type="submission" date="2023-07" db="EMBL/GenBank/DDBJ databases">
        <title>Chromosome-level genome assembly of Artemia franciscana.</title>
        <authorList>
            <person name="Jo E."/>
        </authorList>
    </citation>
    <scope>NUCLEOTIDE SEQUENCE</scope>
    <source>
        <tissue evidence="8">Whole body</tissue>
    </source>
</reference>
<dbReference type="GO" id="GO:0005868">
    <property type="term" value="C:cytoplasmic dynein complex"/>
    <property type="evidence" value="ECO:0007669"/>
    <property type="project" value="TreeGrafter"/>
</dbReference>
<evidence type="ECO:0000313" key="8">
    <source>
        <dbReference type="EMBL" id="KAK2715366.1"/>
    </source>
</evidence>
<evidence type="ECO:0000256" key="4">
    <source>
        <dbReference type="ARBA" id="ARBA00022701"/>
    </source>
</evidence>
<keyword evidence="9" id="KW-1185">Reference proteome</keyword>